<keyword evidence="4" id="KW-1185">Reference proteome</keyword>
<sequence length="170" mass="18385">MVKRILRLRASPHAIAIGTAAGVFVSCTPFLGFHILLATAFTYLVAGNVIAAVIATWFGNPITFPIIWASTYKLGRFMLGQSGTETPFHVSDLSAKLSTYSLRTIWPIIEPMIVGSVPIGIGCGLVTYIATRIAVAEFRKRQEARLRARREAASAKIRAEVVAGIGKRPS</sequence>
<dbReference type="PROSITE" id="PS51257">
    <property type="entry name" value="PROKAR_LIPOPROTEIN"/>
    <property type="match status" value="1"/>
</dbReference>
<dbReference type="PANTHER" id="PTHR40547:SF1">
    <property type="entry name" value="SLL0298 PROTEIN"/>
    <property type="match status" value="1"/>
</dbReference>
<accession>A0A1M7Z5N1</accession>
<evidence type="ECO:0000313" key="4">
    <source>
        <dbReference type="Proteomes" id="UP000186406"/>
    </source>
</evidence>
<protein>
    <recommendedName>
        <fullName evidence="2">DUF2062 domain-containing protein</fullName>
    </recommendedName>
</protein>
<evidence type="ECO:0000313" key="3">
    <source>
        <dbReference type="EMBL" id="SHO60185.1"/>
    </source>
</evidence>
<feature type="transmembrane region" description="Helical" evidence="1">
    <location>
        <begin position="12"/>
        <end position="37"/>
    </location>
</feature>
<dbReference type="Proteomes" id="UP000186406">
    <property type="component" value="Unassembled WGS sequence"/>
</dbReference>
<feature type="domain" description="DUF2062" evidence="2">
    <location>
        <begin position="2"/>
        <end position="142"/>
    </location>
</feature>
<dbReference type="AlphaFoldDB" id="A0A1M7Z5N1"/>
<evidence type="ECO:0000259" key="2">
    <source>
        <dbReference type="Pfam" id="PF09835"/>
    </source>
</evidence>
<reference evidence="3 4" key="1">
    <citation type="submission" date="2016-12" db="EMBL/GenBank/DDBJ databases">
        <authorList>
            <person name="Song W.-J."/>
            <person name="Kurnit D.M."/>
        </authorList>
    </citation>
    <scope>NUCLEOTIDE SEQUENCE [LARGE SCALE GENOMIC DNA]</scope>
    <source>
        <strain evidence="3 4">DSM 19599</strain>
    </source>
</reference>
<keyword evidence="1" id="KW-0812">Transmembrane</keyword>
<organism evidence="3 4">
    <name type="scientific">Pseudoxanthobacter soli DSM 19599</name>
    <dbReference type="NCBI Taxonomy" id="1123029"/>
    <lineage>
        <taxon>Bacteria</taxon>
        <taxon>Pseudomonadati</taxon>
        <taxon>Pseudomonadota</taxon>
        <taxon>Alphaproteobacteria</taxon>
        <taxon>Hyphomicrobiales</taxon>
        <taxon>Segnochrobactraceae</taxon>
        <taxon>Pseudoxanthobacter</taxon>
    </lineage>
</organism>
<keyword evidence="1" id="KW-0472">Membrane</keyword>
<gene>
    <name evidence="3" type="ORF">SAMN02745172_00207</name>
</gene>
<dbReference type="OrthoDB" id="7360463at2"/>
<dbReference type="PANTHER" id="PTHR40547">
    <property type="entry name" value="SLL0298 PROTEIN"/>
    <property type="match status" value="1"/>
</dbReference>
<feature type="transmembrane region" description="Helical" evidence="1">
    <location>
        <begin position="43"/>
        <end position="68"/>
    </location>
</feature>
<evidence type="ECO:0000256" key="1">
    <source>
        <dbReference type="SAM" id="Phobius"/>
    </source>
</evidence>
<dbReference type="EMBL" id="FRXO01000001">
    <property type="protein sequence ID" value="SHO60185.1"/>
    <property type="molecule type" value="Genomic_DNA"/>
</dbReference>
<dbReference type="Pfam" id="PF09835">
    <property type="entry name" value="DUF2062"/>
    <property type="match status" value="1"/>
</dbReference>
<proteinExistence type="predicted"/>
<dbReference type="InterPro" id="IPR018639">
    <property type="entry name" value="DUF2062"/>
</dbReference>
<name>A0A1M7Z5N1_9HYPH</name>
<keyword evidence="1" id="KW-1133">Transmembrane helix</keyword>
<dbReference type="STRING" id="1123029.SAMN02745172_00207"/>